<sequence>MVGDLSQMGSKLSLMEEEDDGIVMPLSAWDKGREGHPSATTSSGGEVGLDGYQNKEVCGLNIFENFATGGGLHRSPWAASLTALGELPGQRSYGGSMRSWQLLL</sequence>
<proteinExistence type="predicted"/>
<comment type="caution">
    <text evidence="2">The sequence shown here is derived from an EMBL/GenBank/DDBJ whole genome shotgun (WGS) entry which is preliminary data.</text>
</comment>
<reference evidence="2" key="1">
    <citation type="submission" date="2020-06" db="EMBL/GenBank/DDBJ databases">
        <authorList>
            <person name="Li T."/>
            <person name="Hu X."/>
            <person name="Zhang T."/>
            <person name="Song X."/>
            <person name="Zhang H."/>
            <person name="Dai N."/>
            <person name="Sheng W."/>
            <person name="Hou X."/>
            <person name="Wei L."/>
        </authorList>
    </citation>
    <scope>NUCLEOTIDE SEQUENCE</scope>
    <source>
        <strain evidence="2">3651</strain>
        <tissue evidence="2">Leaf</tissue>
    </source>
</reference>
<feature type="region of interest" description="Disordered" evidence="1">
    <location>
        <begin position="25"/>
        <end position="48"/>
    </location>
</feature>
<protein>
    <submittedName>
        <fullName evidence="2">Uncharacterized protein</fullName>
    </submittedName>
</protein>
<keyword evidence="3" id="KW-1185">Reference proteome</keyword>
<gene>
    <name evidence="2" type="ORF">Salat_0841900</name>
</gene>
<organism evidence="2 3">
    <name type="scientific">Sesamum alatum</name>
    <dbReference type="NCBI Taxonomy" id="300844"/>
    <lineage>
        <taxon>Eukaryota</taxon>
        <taxon>Viridiplantae</taxon>
        <taxon>Streptophyta</taxon>
        <taxon>Embryophyta</taxon>
        <taxon>Tracheophyta</taxon>
        <taxon>Spermatophyta</taxon>
        <taxon>Magnoliopsida</taxon>
        <taxon>eudicotyledons</taxon>
        <taxon>Gunneridae</taxon>
        <taxon>Pentapetalae</taxon>
        <taxon>asterids</taxon>
        <taxon>lamiids</taxon>
        <taxon>Lamiales</taxon>
        <taxon>Pedaliaceae</taxon>
        <taxon>Sesamum</taxon>
    </lineage>
</organism>
<evidence type="ECO:0000256" key="1">
    <source>
        <dbReference type="SAM" id="MobiDB-lite"/>
    </source>
</evidence>
<dbReference type="EMBL" id="JACGWO010000003">
    <property type="protein sequence ID" value="KAK4430802.1"/>
    <property type="molecule type" value="Genomic_DNA"/>
</dbReference>
<dbReference type="Proteomes" id="UP001293254">
    <property type="component" value="Unassembled WGS sequence"/>
</dbReference>
<evidence type="ECO:0000313" key="2">
    <source>
        <dbReference type="EMBL" id="KAK4430802.1"/>
    </source>
</evidence>
<dbReference type="AlphaFoldDB" id="A0AAE2CQJ0"/>
<accession>A0AAE2CQJ0</accession>
<evidence type="ECO:0000313" key="3">
    <source>
        <dbReference type="Proteomes" id="UP001293254"/>
    </source>
</evidence>
<name>A0AAE2CQJ0_9LAMI</name>
<reference evidence="2" key="2">
    <citation type="journal article" date="2024" name="Plant">
        <title>Genomic evolution and insights into agronomic trait innovations of Sesamum species.</title>
        <authorList>
            <person name="Miao H."/>
            <person name="Wang L."/>
            <person name="Qu L."/>
            <person name="Liu H."/>
            <person name="Sun Y."/>
            <person name="Le M."/>
            <person name="Wang Q."/>
            <person name="Wei S."/>
            <person name="Zheng Y."/>
            <person name="Lin W."/>
            <person name="Duan Y."/>
            <person name="Cao H."/>
            <person name="Xiong S."/>
            <person name="Wang X."/>
            <person name="Wei L."/>
            <person name="Li C."/>
            <person name="Ma Q."/>
            <person name="Ju M."/>
            <person name="Zhao R."/>
            <person name="Li G."/>
            <person name="Mu C."/>
            <person name="Tian Q."/>
            <person name="Mei H."/>
            <person name="Zhang T."/>
            <person name="Gao T."/>
            <person name="Zhang H."/>
        </authorList>
    </citation>
    <scope>NUCLEOTIDE SEQUENCE</scope>
    <source>
        <strain evidence="2">3651</strain>
    </source>
</reference>